<gene>
    <name evidence="1" type="ORF">Vbra_2805</name>
</gene>
<keyword evidence="2" id="KW-1185">Reference proteome</keyword>
<name>A0A0G4EMN9_VITBC</name>
<reference evidence="1 2" key="1">
    <citation type="submission" date="2014-11" db="EMBL/GenBank/DDBJ databases">
        <authorList>
            <person name="Zhu J."/>
            <person name="Qi W."/>
            <person name="Song R."/>
        </authorList>
    </citation>
    <scope>NUCLEOTIDE SEQUENCE [LARGE SCALE GENOMIC DNA]</scope>
</reference>
<dbReference type="InParanoid" id="A0A0G4EMN9"/>
<dbReference type="EMBL" id="CDMY01000275">
    <property type="protein sequence ID" value="CEL99021.1"/>
    <property type="molecule type" value="Genomic_DNA"/>
</dbReference>
<accession>A0A0G4EMN9</accession>
<proteinExistence type="predicted"/>
<organism evidence="1 2">
    <name type="scientific">Vitrella brassicaformis (strain CCMP3155)</name>
    <dbReference type="NCBI Taxonomy" id="1169540"/>
    <lineage>
        <taxon>Eukaryota</taxon>
        <taxon>Sar</taxon>
        <taxon>Alveolata</taxon>
        <taxon>Colpodellida</taxon>
        <taxon>Vitrellaceae</taxon>
        <taxon>Vitrella</taxon>
    </lineage>
</organism>
<dbReference type="Proteomes" id="UP000041254">
    <property type="component" value="Unassembled WGS sequence"/>
</dbReference>
<protein>
    <submittedName>
        <fullName evidence="1">Uncharacterized protein</fullName>
    </submittedName>
</protein>
<evidence type="ECO:0000313" key="2">
    <source>
        <dbReference type="Proteomes" id="UP000041254"/>
    </source>
</evidence>
<dbReference type="VEuPathDB" id="CryptoDB:Vbra_2805"/>
<evidence type="ECO:0000313" key="1">
    <source>
        <dbReference type="EMBL" id="CEL99021.1"/>
    </source>
</evidence>
<dbReference type="AlphaFoldDB" id="A0A0G4EMN9"/>
<sequence>MLYQHESVLVLAAALSVAVTSIVSIRRVRACIGRSLWYVIPNGLRNLGVTNSASILVLSAVLQEPVMKAGEAMATRFLRIGGAEEAAGGMSGLKVEYGFVTLYGEFL</sequence>